<dbReference type="InterPro" id="IPR000605">
    <property type="entry name" value="Helicase_SF3_ssDNA/RNA_vir"/>
</dbReference>
<name>A0AAU8HXH4_9VIRU</name>
<dbReference type="SUPFAM" id="SSF54768">
    <property type="entry name" value="dsRNA-binding domain-like"/>
    <property type="match status" value="1"/>
</dbReference>
<dbReference type="GO" id="GO:0003968">
    <property type="term" value="F:RNA-directed RNA polymerase activity"/>
    <property type="evidence" value="ECO:0007669"/>
    <property type="project" value="InterPro"/>
</dbReference>
<dbReference type="PROSITE" id="PS50507">
    <property type="entry name" value="RDRP_SSRNA_POS"/>
    <property type="match status" value="1"/>
</dbReference>
<dbReference type="InterPro" id="IPR007094">
    <property type="entry name" value="RNA-dir_pol_PSvirus"/>
</dbReference>
<feature type="compositionally biased region" description="Basic and acidic residues" evidence="11">
    <location>
        <begin position="1093"/>
        <end position="1104"/>
    </location>
</feature>
<dbReference type="InterPro" id="IPR029053">
    <property type="entry name" value="Viral_coat"/>
</dbReference>
<keyword evidence="2" id="KW-0645">Protease</keyword>
<evidence type="ECO:0000313" key="15">
    <source>
        <dbReference type="EMBL" id="XCI54798.1"/>
    </source>
</evidence>
<dbReference type="Pfam" id="PF00910">
    <property type="entry name" value="RNA_helicase"/>
    <property type="match status" value="1"/>
</dbReference>
<feature type="region of interest" description="Disordered" evidence="11">
    <location>
        <begin position="2150"/>
        <end position="2176"/>
    </location>
</feature>
<dbReference type="InterPro" id="IPR043128">
    <property type="entry name" value="Rev_trsase/Diguanyl_cyclase"/>
</dbReference>
<reference evidence="15" key="1">
    <citation type="submission" date="2024-06" db="EMBL/GenBank/DDBJ databases">
        <authorList>
            <person name="Hartle C.T."/>
        </authorList>
    </citation>
    <scope>NUCLEOTIDE SEQUENCE</scope>
    <source>
        <strain evidence="15">OHAV-1</strain>
    </source>
</reference>
<feature type="compositionally biased region" description="Low complexity" evidence="11">
    <location>
        <begin position="3136"/>
        <end position="3147"/>
    </location>
</feature>
<evidence type="ECO:0000259" key="14">
    <source>
        <dbReference type="PROSITE" id="PS51874"/>
    </source>
</evidence>
<dbReference type="CDD" id="cd00048">
    <property type="entry name" value="DSRM_SF"/>
    <property type="match status" value="1"/>
</dbReference>
<dbReference type="GO" id="GO:0004197">
    <property type="term" value="F:cysteine-type endopeptidase activity"/>
    <property type="evidence" value="ECO:0007669"/>
    <property type="project" value="InterPro"/>
</dbReference>
<evidence type="ECO:0000256" key="3">
    <source>
        <dbReference type="ARBA" id="ARBA00022679"/>
    </source>
</evidence>
<dbReference type="PROSITE" id="PS51218">
    <property type="entry name" value="SF3_HELICASE_2"/>
    <property type="match status" value="1"/>
</dbReference>
<accession>A0AAU8HXH4</accession>
<evidence type="ECO:0000256" key="7">
    <source>
        <dbReference type="ARBA" id="ARBA00022807"/>
    </source>
</evidence>
<evidence type="ECO:0000256" key="11">
    <source>
        <dbReference type="SAM" id="MobiDB-lite"/>
    </source>
</evidence>
<dbReference type="InterPro" id="IPR044067">
    <property type="entry name" value="PCV_3C_PRO"/>
</dbReference>
<dbReference type="GO" id="GO:0005524">
    <property type="term" value="F:ATP binding"/>
    <property type="evidence" value="ECO:0007669"/>
    <property type="project" value="UniProtKB-KW"/>
</dbReference>
<feature type="compositionally biased region" description="Polar residues" evidence="11">
    <location>
        <begin position="3055"/>
        <end position="3067"/>
    </location>
</feature>
<keyword evidence="8" id="KW-0547">Nucleotide-binding</keyword>
<dbReference type="GO" id="GO:0044423">
    <property type="term" value="C:virion component"/>
    <property type="evidence" value="ECO:0007669"/>
    <property type="project" value="UniProtKB-KW"/>
</dbReference>
<feature type="region of interest" description="Disordered" evidence="11">
    <location>
        <begin position="3050"/>
        <end position="3074"/>
    </location>
</feature>
<dbReference type="InterPro" id="IPR014759">
    <property type="entry name" value="Helicase_SF3_ssRNA_vir"/>
</dbReference>
<feature type="region of interest" description="Disordered" evidence="11">
    <location>
        <begin position="3086"/>
        <end position="3156"/>
    </location>
</feature>
<dbReference type="InterPro" id="IPR001205">
    <property type="entry name" value="RNA-dir_pol_C"/>
</dbReference>
<dbReference type="GO" id="GO:0006508">
    <property type="term" value="P:proteolysis"/>
    <property type="evidence" value="ECO:0007669"/>
    <property type="project" value="UniProtKB-KW"/>
</dbReference>
<feature type="region of interest" description="Disordered" evidence="11">
    <location>
        <begin position="3002"/>
        <end position="3035"/>
    </location>
</feature>
<keyword evidence="6" id="KW-0347">Helicase</keyword>
<evidence type="ECO:0000256" key="5">
    <source>
        <dbReference type="ARBA" id="ARBA00022801"/>
    </source>
</evidence>
<keyword evidence="7" id="KW-0788">Thiol protease</keyword>
<feature type="domain" description="RdRp catalytic" evidence="12">
    <location>
        <begin position="1857"/>
        <end position="1985"/>
    </location>
</feature>
<dbReference type="GO" id="GO:0003723">
    <property type="term" value="F:RNA binding"/>
    <property type="evidence" value="ECO:0007669"/>
    <property type="project" value="InterPro"/>
</dbReference>
<dbReference type="GO" id="GO:0006351">
    <property type="term" value="P:DNA-templated transcription"/>
    <property type="evidence" value="ECO:0007669"/>
    <property type="project" value="InterPro"/>
</dbReference>
<feature type="domain" description="Peptidase C3" evidence="14">
    <location>
        <begin position="1150"/>
        <end position="1364"/>
    </location>
</feature>
<dbReference type="PROSITE" id="PS51874">
    <property type="entry name" value="PCV_3C_PRO"/>
    <property type="match status" value="1"/>
</dbReference>
<evidence type="ECO:0000259" key="12">
    <source>
        <dbReference type="PROSITE" id="PS50507"/>
    </source>
</evidence>
<dbReference type="EMBL" id="PP965763">
    <property type="protein sequence ID" value="XCI54798.1"/>
    <property type="molecule type" value="Genomic_RNA"/>
</dbReference>
<dbReference type="Pfam" id="PF00680">
    <property type="entry name" value="RdRP_1"/>
    <property type="match status" value="1"/>
</dbReference>
<evidence type="ECO:0000256" key="4">
    <source>
        <dbReference type="ARBA" id="ARBA00022695"/>
    </source>
</evidence>
<feature type="compositionally biased region" description="Polar residues" evidence="11">
    <location>
        <begin position="3013"/>
        <end position="3022"/>
    </location>
</feature>
<organism evidence="15">
    <name type="scientific">Odorous house ant virus 1</name>
    <dbReference type="NCBI Taxonomy" id="3231627"/>
    <lineage>
        <taxon>Viruses</taxon>
        <taxon>Riboviria</taxon>
    </lineage>
</organism>
<dbReference type="SUPFAM" id="SSF56672">
    <property type="entry name" value="DNA/RNA polymerases"/>
    <property type="match status" value="1"/>
</dbReference>
<feature type="compositionally biased region" description="Basic and acidic residues" evidence="11">
    <location>
        <begin position="3124"/>
        <end position="3133"/>
    </location>
</feature>
<evidence type="ECO:0000256" key="10">
    <source>
        <dbReference type="ARBA" id="ARBA00022953"/>
    </source>
</evidence>
<feature type="region of interest" description="Disordered" evidence="11">
    <location>
        <begin position="1081"/>
        <end position="1124"/>
    </location>
</feature>
<dbReference type="GO" id="GO:0039694">
    <property type="term" value="P:viral RNA genome replication"/>
    <property type="evidence" value="ECO:0007669"/>
    <property type="project" value="InterPro"/>
</dbReference>
<feature type="domain" description="SF3 helicase" evidence="13">
    <location>
        <begin position="371"/>
        <end position="548"/>
    </location>
</feature>
<keyword evidence="8" id="KW-0067">ATP-binding</keyword>
<keyword evidence="3" id="KW-0808">Transferase</keyword>
<keyword evidence="10" id="KW-0693">Viral RNA replication</keyword>
<evidence type="ECO:0000256" key="2">
    <source>
        <dbReference type="ARBA" id="ARBA00022670"/>
    </source>
</evidence>
<evidence type="ECO:0000256" key="9">
    <source>
        <dbReference type="ARBA" id="ARBA00022844"/>
    </source>
</evidence>
<dbReference type="GO" id="GO:0003724">
    <property type="term" value="F:RNA helicase activity"/>
    <property type="evidence" value="ECO:0007669"/>
    <property type="project" value="InterPro"/>
</dbReference>
<dbReference type="Gene3D" id="2.60.120.20">
    <property type="match status" value="1"/>
</dbReference>
<dbReference type="Gene3D" id="3.30.70.270">
    <property type="match status" value="1"/>
</dbReference>
<protein>
    <submittedName>
        <fullName evidence="15">Polyprotein</fullName>
    </submittedName>
</protein>
<feature type="compositionally biased region" description="Polar residues" evidence="11">
    <location>
        <begin position="2151"/>
        <end position="2160"/>
    </location>
</feature>
<comment type="subcellular location">
    <subcellularLocation>
        <location evidence="1">Virion</location>
    </subcellularLocation>
</comment>
<evidence type="ECO:0000259" key="13">
    <source>
        <dbReference type="PROSITE" id="PS51218"/>
    </source>
</evidence>
<dbReference type="CDD" id="cd23169">
    <property type="entry name" value="ps-ssRNAv-Picornavirales"/>
    <property type="match status" value="1"/>
</dbReference>
<keyword evidence="9" id="KW-0946">Virion</keyword>
<keyword evidence="4" id="KW-0548">Nucleotidyltransferase</keyword>
<evidence type="ECO:0000256" key="8">
    <source>
        <dbReference type="ARBA" id="ARBA00022840"/>
    </source>
</evidence>
<evidence type="ECO:0000256" key="1">
    <source>
        <dbReference type="ARBA" id="ARBA00004328"/>
    </source>
</evidence>
<evidence type="ECO:0000256" key="6">
    <source>
        <dbReference type="ARBA" id="ARBA00022806"/>
    </source>
</evidence>
<dbReference type="InterPro" id="IPR043502">
    <property type="entry name" value="DNA/RNA_pol_sf"/>
</dbReference>
<sequence length="3180" mass="354112">MLDRSARPHYRVQPIRYRYSCVAMPAVHSSLSPEPSNPAGALSPGIVESLRSYLISFFTSRGISPARCISLAAQVISLCATLALRGEASASRIKYTTLLVSQIVGLLSSLYDSAGGELDGPTATSLQDALGSVMDTAPIPTQNDASQDLGVHLAALNALRTPGLARDYVRRHQLEDRVRLPPATFAEVRDGNPVHFAWVFRQYTDCFLGSWFGCGVHRVAHLRRTTPAFEQQSGIPPESFSAVQRLILTTLSFLVTLISAKVSGDAITRRDLIDSLILGRELNALSGDAAADLLPSLIDREPDKRFNDAVRDYTVSLNRFLETPAHQFVRNQRRLYDVATELDQVAAFMRQVPHTKKDAVFPLVSLHNAASIRKNELLASEMPKFKRQEPFVVLVQGPGGIGKTQFVQHLIRRAVRGLLNDGDPSRDVIEINYNDKYWPPLSGQRIAFFDEAGTNQNLKEDLLFANIKSLCSPAYFNCAAADIPHKIAPCTFELIFATTNTDLFKLQSRISSTFSVESVYPAWRRCLVVSADWNSPVVGPYRHDGTGNYKADFTHLDLKWMRWSDETGRLEPDGGANEESLFSEIQRRYRRMESEHARIISEFARESTVQHYSIHLRGPGGHGKTPMAVELASDFARMHHRPLISVARSQDIASLQPTAVPRTVLLDDVCTQASDPGDSILELYNSKLAPGSVLIYCSNINPPRSLVPKITPSGLLWPRSHPYRNVGSSRRLGLSGHFDDGPTPAYNDEYFVENGKAFPVADPTLPWMSCLLSAIPLLAVFTPLWPLAVLAFVLAWWLRTPEHLPDPVELRARSYARFGDFQRMRSEIPTLVGVPPADVTYEFELAVRDPTRMAFPASAAGYERRLFLDRQLFDEDSGAWGMYMTPHVAALVKTNYTRFYLSPLDLTPEFLASEIRRYVRLLREYGLDIPIRVRIGAQTYAYVHGQIYVPAEADEASVPVYHSPTAVHVSSAEGYVEIPLVEIFGGADVATKYSLDFGGAVALQNYTTSPAFMRDPLVCKAREDYIHAWHAAALASLVGAARDKFTSFASSPGGKALLIGFSLLVAARLVWSFIPSMFTSEKGGKGKRKRPPPRYDSDGEDTKSPPKPPARTMHNLVSERQGRTRQDVMHLTDMNDHDAYKKYFENAFRRARRALGMVYIVPGDADVLRTEPAGNQGCYCLFVGGDVFVTVGHIADGVRQAPGCSLYVGHDEVSGFVKCQLIRTYKSRDLSVWRAPGIRASSGQPLVFKNLTGLFVPKKAMYETDTANAVLQRFAPGKVEQYIQGSMEFIEPFYYLDDDGIQEFGYVDFSTWDIMLTYYGDCGLPYYSAEKDRFHDKILGIHCMGNVEGYSSAGISALIYKEDVEEWLAGSTAQSLCSFCEQTDLVLLPASVPKCSQHEIVWSPTHEASPATFYEELRFFAGIRTNFAGMVIKNVGPIAMGSQEHSHTQFLHGEKRLDTPTKGWETTTAAACGFSSSRFPPEATVHRRTIDALYGALFNSLSPIQGQPNWRIHASVYVHDGTRRANITLYIFNQSQPPQPVPFKYEAATDLLALQLPGDIVANVSGDVYDIVRSAQQRLSRGALPYLRIEDVPENDTMEIIGTLPGRPSLNQGGGFLPCPFKISTRNMLPETKYPVRFDVENAPPSVLPLLARDRSGAPSQLATQAIQWAHARTCPPYDLRKYCRDQFLGDILQHYAGMQPLTEHQVLRGFPPGHRFFGYLRGLEIDSSIGWTMKQVFCVTKKDDVLTLSESGEYSWRDNEAAEYQQMLYADSCELALTGRRYWSVFNELLKNEKLKPEKVFIPRTFVAEDLTGILVTRKFLGEFLARSMKCDPTCGIGSNPHLDFDSLYRRTRQHPNMFTGDFKRFDRLLPLSAIEDVRGLLCEANPHMAGPIASIFDTLFHRVQVSGDGIFMVHGGMPSGCLLTAPLNSKINDYMVFTCYVDLCWRYRAAELSTLFAFRRNVEVLAYGDDLRVTVSDAVAEFFNLKTLAEAMLRNFGMVLTSSTKDGRILTFETEEEATWISRTFRKLEKRNFYVGALKKISIQTHLHYATAITPSHLGSLFTTMQFEAAMWDRVYFERVQAALRVAVEEQPKIANHFQFRSYHDIQDEVYRNAYASGVVANVGEDVIPPEILEESLDWFDECEANPDETVTSSTAQEQPKPESRAPSRLSSDPRRKYHRYLARLAKMGNTLPNPEEPWERHTSKAVYLNELFQKGVITKPDFAYAENTKGWHCSCVFTVHDGDRFISAAGAGPSKAVARELAAEDALIQARLPTFKGERQSRFVRQMNVSRGAEHAAPGAPMIQTDPSVAADTGLYTNTQTASPIRVLNPVAAALDNPSGTGAAFDKRDSLYRIYVRWTEKSTTINGSLTTGTEILRISLDPNQLPQRIREWALFHKSCLMQLQVRIVIGGAAGSIGWTRLGWIPDASKSYSLDDLALVASEDLNMNMTLTTEFILNDNRRSGLYRLTQDDPEPWPGMSLVVLHPPTNVQRNNDVDYPVYVDVRLGPDCLFMEPYNYITDQSTVSRRIDVGAILGGRPADLLLGSSYLLDELVDLEDYPECGYLTGNFQPQLNGSNFYCALMRVGETVILRGDPGNPPKTVTLSGINDTWLPHACRPAEIIMAYGKVPKTTVKGYLVGGTWPRWSGYSVYTIPEYNAEFEGIPFNCVELHAFEQGCLLRFKFNGDELVGTQNGGKNNVWDLVKKSPNTYDTSFILARGFQTPSWPVSDPGGPPVADGFFQQRTNQPLTYDLQATRTTAVYVNTSEPPTWAGRLVLNNGRPTDRFYQFTFLQTGNNAPATILPVGLKSCAMVRSGTNTTVTDDSPFVPIPAPGFTQVLSQLSSIQETLNATALTFEVIAGGVRLTQLGFAEGSLLCRTNLVRYIRPALPVSIVFDQIRPTDNLQGLELIPDRGFAPWQRASKLSRRRFVRQSYLLGAGAGIFQGLLNAYQWNDYQSWQDRRQESSNAIREKLARLNNESKAFLQQKDFENHLALLGASSHGAQSGRLGGSSALTDSSIRQLASPRAAPPGDAEIGAQETDAFLSKKALDSDSDTSLPPYSQSSHPYDSPEDDLEVHEAFNPHVRRSYDTAGEPSGRSVYFERAGPGRDPIPRGASRDNYALPERRTAERLIDFGPGPAQGPAARRGPPPDRAAPLVRMDHNYAVQNRAFEEGRYIPQN</sequence>
<proteinExistence type="predicted"/>
<keyword evidence="5" id="KW-0378">Hydrolase</keyword>